<dbReference type="GO" id="GO:0046872">
    <property type="term" value="F:metal ion binding"/>
    <property type="evidence" value="ECO:0007669"/>
    <property type="project" value="InterPro"/>
</dbReference>
<dbReference type="Pfam" id="PF00097">
    <property type="entry name" value="zf-C3HC4"/>
    <property type="match status" value="1"/>
</dbReference>
<protein>
    <submittedName>
        <fullName evidence="1">Tripartite motif containing 39 L homeolog isoform X2</fullName>
    </submittedName>
</protein>
<dbReference type="PROSITE" id="PS00518">
    <property type="entry name" value="ZF_RING_1"/>
    <property type="match status" value="1"/>
</dbReference>
<sequence length="61" mass="6768">MASASSESVPVDEINELLTCCMCLETLQEPRSLACFHNFCKVCLGKNWAILKVNAMCRTTL</sequence>
<reference evidence="1" key="1">
    <citation type="submission" date="2020-04" db="EMBL/GenBank/DDBJ databases">
        <authorList>
            <person name="Alioto T."/>
            <person name="Alioto T."/>
            <person name="Gomez Garrido J."/>
        </authorList>
    </citation>
    <scope>NUCLEOTIDE SEQUENCE</scope>
    <source>
        <strain evidence="1">A484AB</strain>
    </source>
</reference>
<dbReference type="EMBL" id="CACRXK020017953">
    <property type="protein sequence ID" value="CAB4031873.1"/>
    <property type="molecule type" value="Genomic_DNA"/>
</dbReference>
<gene>
    <name evidence="1" type="ORF">PACLA_8A047718</name>
</gene>
<evidence type="ECO:0000313" key="2">
    <source>
        <dbReference type="Proteomes" id="UP001152795"/>
    </source>
</evidence>
<dbReference type="InterPro" id="IPR013083">
    <property type="entry name" value="Znf_RING/FYVE/PHD"/>
</dbReference>
<accession>A0A7D9JM21</accession>
<dbReference type="InterPro" id="IPR017907">
    <property type="entry name" value="Znf_RING_CS"/>
</dbReference>
<evidence type="ECO:0000313" key="1">
    <source>
        <dbReference type="EMBL" id="CAB4031873.1"/>
    </source>
</evidence>
<feature type="non-terminal residue" evidence="1">
    <location>
        <position position="1"/>
    </location>
</feature>
<organism evidence="1 2">
    <name type="scientific">Paramuricea clavata</name>
    <name type="common">Red gorgonian</name>
    <name type="synonym">Violescent sea-whip</name>
    <dbReference type="NCBI Taxonomy" id="317549"/>
    <lineage>
        <taxon>Eukaryota</taxon>
        <taxon>Metazoa</taxon>
        <taxon>Cnidaria</taxon>
        <taxon>Anthozoa</taxon>
        <taxon>Octocorallia</taxon>
        <taxon>Malacalcyonacea</taxon>
        <taxon>Plexauridae</taxon>
        <taxon>Paramuricea</taxon>
    </lineage>
</organism>
<proteinExistence type="predicted"/>
<dbReference type="InterPro" id="IPR001841">
    <property type="entry name" value="Znf_RING"/>
</dbReference>
<dbReference type="PROSITE" id="PS50089">
    <property type="entry name" value="ZF_RING_2"/>
    <property type="match status" value="1"/>
</dbReference>
<dbReference type="AlphaFoldDB" id="A0A7D9JM21"/>
<dbReference type="InterPro" id="IPR018957">
    <property type="entry name" value="Znf_C3HC4_RING-type"/>
</dbReference>
<dbReference type="SUPFAM" id="SSF57850">
    <property type="entry name" value="RING/U-box"/>
    <property type="match status" value="1"/>
</dbReference>
<dbReference type="Proteomes" id="UP001152795">
    <property type="component" value="Unassembled WGS sequence"/>
</dbReference>
<dbReference type="Gene3D" id="3.30.40.10">
    <property type="entry name" value="Zinc/RING finger domain, C3HC4 (zinc finger)"/>
    <property type="match status" value="1"/>
</dbReference>
<keyword evidence="2" id="KW-1185">Reference proteome</keyword>
<comment type="caution">
    <text evidence="1">The sequence shown here is derived from an EMBL/GenBank/DDBJ whole genome shotgun (WGS) entry which is preliminary data.</text>
</comment>
<name>A0A7D9JM21_PARCT</name>